<comment type="caution">
    <text evidence="8">The sequence shown here is derived from an EMBL/GenBank/DDBJ whole genome shotgun (WGS) entry which is preliminary data.</text>
</comment>
<evidence type="ECO:0000256" key="2">
    <source>
        <dbReference type="ARBA" id="ARBA00022649"/>
    </source>
</evidence>
<evidence type="ECO:0000256" key="3">
    <source>
        <dbReference type="ARBA" id="ARBA00022722"/>
    </source>
</evidence>
<keyword evidence="9" id="KW-1185">Reference proteome</keyword>
<organism evidence="8 9">
    <name type="scientific">Candidatus Chloroploca mongolica</name>
    <dbReference type="NCBI Taxonomy" id="2528176"/>
    <lineage>
        <taxon>Bacteria</taxon>
        <taxon>Bacillati</taxon>
        <taxon>Chloroflexota</taxon>
        <taxon>Chloroflexia</taxon>
        <taxon>Chloroflexales</taxon>
        <taxon>Chloroflexineae</taxon>
        <taxon>Oscillochloridaceae</taxon>
        <taxon>Candidatus Chloroploca</taxon>
    </lineage>
</organism>
<evidence type="ECO:0000313" key="8">
    <source>
        <dbReference type="EMBL" id="MBP1468631.1"/>
    </source>
</evidence>
<name>A0ABS4DGQ8_9CHLR</name>
<keyword evidence="6" id="KW-0694">RNA-binding</keyword>
<dbReference type="RefSeq" id="WP_135481571.1">
    <property type="nucleotide sequence ID" value="NZ_SIJK02000081.1"/>
</dbReference>
<protein>
    <submittedName>
        <fullName evidence="8">Type II toxin-antitoxin system HicA family toxin</fullName>
    </submittedName>
</protein>
<proteinExistence type="inferred from homology"/>
<dbReference type="Proteomes" id="UP001193081">
    <property type="component" value="Unassembled WGS sequence"/>
</dbReference>
<evidence type="ECO:0000256" key="4">
    <source>
        <dbReference type="ARBA" id="ARBA00022759"/>
    </source>
</evidence>
<accession>A0ABS4DGQ8</accession>
<evidence type="ECO:0000256" key="1">
    <source>
        <dbReference type="ARBA" id="ARBA00006620"/>
    </source>
</evidence>
<evidence type="ECO:0000256" key="6">
    <source>
        <dbReference type="ARBA" id="ARBA00022884"/>
    </source>
</evidence>
<evidence type="ECO:0000256" key="7">
    <source>
        <dbReference type="ARBA" id="ARBA00023016"/>
    </source>
</evidence>
<keyword evidence="4" id="KW-0255">Endonuclease</keyword>
<gene>
    <name evidence="8" type="ORF">EYB53_023155</name>
</gene>
<keyword evidence="7" id="KW-0346">Stress response</keyword>
<dbReference type="EMBL" id="SIJK02000081">
    <property type="protein sequence ID" value="MBP1468631.1"/>
    <property type="molecule type" value="Genomic_DNA"/>
</dbReference>
<dbReference type="Pfam" id="PF07927">
    <property type="entry name" value="HicA_toxin"/>
    <property type="match status" value="1"/>
</dbReference>
<keyword evidence="5" id="KW-0378">Hydrolase</keyword>
<dbReference type="SUPFAM" id="SSF54786">
    <property type="entry name" value="YcfA/nrd intein domain"/>
    <property type="match status" value="1"/>
</dbReference>
<dbReference type="InterPro" id="IPR012933">
    <property type="entry name" value="HicA_mRNA_interferase"/>
</dbReference>
<dbReference type="InterPro" id="IPR038570">
    <property type="entry name" value="HicA_sf"/>
</dbReference>
<comment type="similarity">
    <text evidence="1">Belongs to the HicA mRNA interferase family.</text>
</comment>
<sequence length="66" mass="7413">MPRKLRELIQDLQDAGFYTIPGGKGSHRKFTHSNYPGAVTLSGKNGDDAKPYQERQVKQAIEQVKL</sequence>
<keyword evidence="3" id="KW-0540">Nuclease</keyword>
<evidence type="ECO:0000256" key="5">
    <source>
        <dbReference type="ARBA" id="ARBA00022801"/>
    </source>
</evidence>
<reference evidence="8 9" key="1">
    <citation type="submission" date="2021-03" db="EMBL/GenBank/DDBJ databases">
        <authorList>
            <person name="Grouzdev D.S."/>
        </authorList>
    </citation>
    <scope>NUCLEOTIDE SEQUENCE [LARGE SCALE GENOMIC DNA]</scope>
    <source>
        <strain evidence="8 9">M50-1</strain>
    </source>
</reference>
<keyword evidence="2" id="KW-1277">Toxin-antitoxin system</keyword>
<evidence type="ECO:0000313" key="9">
    <source>
        <dbReference type="Proteomes" id="UP001193081"/>
    </source>
</evidence>
<dbReference type="Gene3D" id="3.30.920.30">
    <property type="entry name" value="Hypothetical protein"/>
    <property type="match status" value="1"/>
</dbReference>